<organism evidence="3 4">
    <name type="scientific">Canariomyces notabilis</name>
    <dbReference type="NCBI Taxonomy" id="2074819"/>
    <lineage>
        <taxon>Eukaryota</taxon>
        <taxon>Fungi</taxon>
        <taxon>Dikarya</taxon>
        <taxon>Ascomycota</taxon>
        <taxon>Pezizomycotina</taxon>
        <taxon>Sordariomycetes</taxon>
        <taxon>Sordariomycetidae</taxon>
        <taxon>Sordariales</taxon>
        <taxon>Chaetomiaceae</taxon>
        <taxon>Canariomyces</taxon>
    </lineage>
</organism>
<evidence type="ECO:0000256" key="1">
    <source>
        <dbReference type="SAM" id="SignalP"/>
    </source>
</evidence>
<dbReference type="AlphaFoldDB" id="A0AAN6TET8"/>
<evidence type="ECO:0000259" key="2">
    <source>
        <dbReference type="PROSITE" id="PS51762"/>
    </source>
</evidence>
<dbReference type="RefSeq" id="XP_064670595.1">
    <property type="nucleotide sequence ID" value="XM_064816757.1"/>
</dbReference>
<dbReference type="PANTHER" id="PTHR10963">
    <property type="entry name" value="GLYCOSYL HYDROLASE-RELATED"/>
    <property type="match status" value="1"/>
</dbReference>
<dbReference type="GO" id="GO:0005975">
    <property type="term" value="P:carbohydrate metabolic process"/>
    <property type="evidence" value="ECO:0007669"/>
    <property type="project" value="InterPro"/>
</dbReference>
<protein>
    <submittedName>
        <fullName evidence="3">Glycoside hydrolase family 16 protein</fullName>
    </submittedName>
</protein>
<dbReference type="SUPFAM" id="SSF49899">
    <property type="entry name" value="Concanavalin A-like lectins/glucanases"/>
    <property type="match status" value="1"/>
</dbReference>
<dbReference type="InterPro" id="IPR000757">
    <property type="entry name" value="Beta-glucanase-like"/>
</dbReference>
<dbReference type="GeneID" id="89940882"/>
<dbReference type="Proteomes" id="UP001302812">
    <property type="component" value="Unassembled WGS sequence"/>
</dbReference>
<dbReference type="PANTHER" id="PTHR10963:SF60">
    <property type="entry name" value="GRAM-NEGATIVE BACTERIA-BINDING PROTEIN 1-RELATED"/>
    <property type="match status" value="1"/>
</dbReference>
<dbReference type="Gene3D" id="2.60.120.200">
    <property type="match status" value="1"/>
</dbReference>
<sequence length="284" mass="30338">MRASTLALGPLFAGLVSALQPPVYPGYRLIWSDAFPGNAGESPNGGIWNIVTGVHTNNEVQDYTTSNQNLQISGGGTVQIVPRKSPSGQWTSGRIESKASFTPQPGKITVFEAVIRFGDNAQSNKQGIWPAFWLLGDSIRHGVPWPQCGEIDIMETVNGAPTAYGTVHCGVSQGGPCNEPIGRGGTVGLPDNGWHTWTLQIDLEAGRGNWQNEVIRWMKDGGVYHTLTGAQIGDQGIWNALTHSPLFMILNVAVGGNWPGAPNGATADSYGSMMEVQYTAVYTT</sequence>
<reference evidence="3" key="2">
    <citation type="submission" date="2023-05" db="EMBL/GenBank/DDBJ databases">
        <authorList>
            <consortium name="Lawrence Berkeley National Laboratory"/>
            <person name="Steindorff A."/>
            <person name="Hensen N."/>
            <person name="Bonometti L."/>
            <person name="Westerberg I."/>
            <person name="Brannstrom I.O."/>
            <person name="Guillou S."/>
            <person name="Cros-Aarteil S."/>
            <person name="Calhoun S."/>
            <person name="Haridas S."/>
            <person name="Kuo A."/>
            <person name="Mondo S."/>
            <person name="Pangilinan J."/>
            <person name="Riley R."/>
            <person name="Labutti K."/>
            <person name="Andreopoulos B."/>
            <person name="Lipzen A."/>
            <person name="Chen C."/>
            <person name="Yanf M."/>
            <person name="Daum C."/>
            <person name="Ng V."/>
            <person name="Clum A."/>
            <person name="Ohm R."/>
            <person name="Martin F."/>
            <person name="Silar P."/>
            <person name="Natvig D."/>
            <person name="Lalanne C."/>
            <person name="Gautier V."/>
            <person name="Ament-Velasquez S.L."/>
            <person name="Kruys A."/>
            <person name="Hutchinson M.I."/>
            <person name="Powell A.J."/>
            <person name="Barry K."/>
            <person name="Miller A.N."/>
            <person name="Grigoriev I.V."/>
            <person name="Debuchy R."/>
            <person name="Gladieux P."/>
            <person name="Thoren M.H."/>
            <person name="Johannesson H."/>
        </authorList>
    </citation>
    <scope>NUCLEOTIDE SEQUENCE</scope>
    <source>
        <strain evidence="3">CBS 508.74</strain>
    </source>
</reference>
<dbReference type="Pfam" id="PF26113">
    <property type="entry name" value="GH16_XgeA"/>
    <property type="match status" value="1"/>
</dbReference>
<evidence type="ECO:0000313" key="4">
    <source>
        <dbReference type="Proteomes" id="UP001302812"/>
    </source>
</evidence>
<dbReference type="InterPro" id="IPR050546">
    <property type="entry name" value="Glycosyl_Hydrlase_16"/>
</dbReference>
<accession>A0AAN6TET8</accession>
<reference evidence="3" key="1">
    <citation type="journal article" date="2023" name="Mol. Phylogenet. Evol.">
        <title>Genome-scale phylogeny and comparative genomics of the fungal order Sordariales.</title>
        <authorList>
            <person name="Hensen N."/>
            <person name="Bonometti L."/>
            <person name="Westerberg I."/>
            <person name="Brannstrom I.O."/>
            <person name="Guillou S."/>
            <person name="Cros-Aarteil S."/>
            <person name="Calhoun S."/>
            <person name="Haridas S."/>
            <person name="Kuo A."/>
            <person name="Mondo S."/>
            <person name="Pangilinan J."/>
            <person name="Riley R."/>
            <person name="LaButti K."/>
            <person name="Andreopoulos B."/>
            <person name="Lipzen A."/>
            <person name="Chen C."/>
            <person name="Yan M."/>
            <person name="Daum C."/>
            <person name="Ng V."/>
            <person name="Clum A."/>
            <person name="Steindorff A."/>
            <person name="Ohm R.A."/>
            <person name="Martin F."/>
            <person name="Silar P."/>
            <person name="Natvig D.O."/>
            <person name="Lalanne C."/>
            <person name="Gautier V."/>
            <person name="Ament-Velasquez S.L."/>
            <person name="Kruys A."/>
            <person name="Hutchinson M.I."/>
            <person name="Powell A.J."/>
            <person name="Barry K."/>
            <person name="Miller A.N."/>
            <person name="Grigoriev I.V."/>
            <person name="Debuchy R."/>
            <person name="Gladieux P."/>
            <person name="Hiltunen Thoren M."/>
            <person name="Johannesson H."/>
        </authorList>
    </citation>
    <scope>NUCLEOTIDE SEQUENCE</scope>
    <source>
        <strain evidence="3">CBS 508.74</strain>
    </source>
</reference>
<dbReference type="CDD" id="cd02182">
    <property type="entry name" value="GH16_Strep_laminarinase_like"/>
    <property type="match status" value="1"/>
</dbReference>
<comment type="caution">
    <text evidence="3">The sequence shown here is derived from an EMBL/GenBank/DDBJ whole genome shotgun (WGS) entry which is preliminary data.</text>
</comment>
<dbReference type="EMBL" id="MU853340">
    <property type="protein sequence ID" value="KAK4113025.1"/>
    <property type="molecule type" value="Genomic_DNA"/>
</dbReference>
<gene>
    <name evidence="3" type="ORF">N656DRAFT_789144</name>
</gene>
<feature type="domain" description="GH16" evidence="2">
    <location>
        <begin position="29"/>
        <end position="284"/>
    </location>
</feature>
<evidence type="ECO:0000313" key="3">
    <source>
        <dbReference type="EMBL" id="KAK4113025.1"/>
    </source>
</evidence>
<keyword evidence="3" id="KW-0378">Hydrolase</keyword>
<dbReference type="GO" id="GO:0004553">
    <property type="term" value="F:hydrolase activity, hydrolyzing O-glycosyl compounds"/>
    <property type="evidence" value="ECO:0007669"/>
    <property type="project" value="InterPro"/>
</dbReference>
<feature type="chain" id="PRO_5043003787" evidence="1">
    <location>
        <begin position="19"/>
        <end position="284"/>
    </location>
</feature>
<dbReference type="InterPro" id="IPR013320">
    <property type="entry name" value="ConA-like_dom_sf"/>
</dbReference>
<keyword evidence="4" id="KW-1185">Reference proteome</keyword>
<keyword evidence="1" id="KW-0732">Signal</keyword>
<dbReference type="PROSITE" id="PS51762">
    <property type="entry name" value="GH16_2"/>
    <property type="match status" value="1"/>
</dbReference>
<feature type="signal peptide" evidence="1">
    <location>
        <begin position="1"/>
        <end position="18"/>
    </location>
</feature>
<name>A0AAN6TET8_9PEZI</name>
<proteinExistence type="predicted"/>